<reference evidence="1 2" key="1">
    <citation type="submission" date="2022-05" db="EMBL/GenBank/DDBJ databases">
        <title>Novel Pseudomonas spp. Isolated from a Rainbow Trout Aquaculture Facility.</title>
        <authorList>
            <person name="Testerman T."/>
            <person name="Graf J."/>
        </authorList>
    </citation>
    <scope>NUCLEOTIDE SEQUENCE [LARGE SCALE GENOMIC DNA]</scope>
    <source>
        <strain evidence="1 2">ID1025</strain>
    </source>
</reference>
<evidence type="ECO:0000313" key="2">
    <source>
        <dbReference type="Proteomes" id="UP001148184"/>
    </source>
</evidence>
<comment type="caution">
    <text evidence="1">The sequence shown here is derived from an EMBL/GenBank/DDBJ whole genome shotgun (WGS) entry which is preliminary data.</text>
</comment>
<evidence type="ECO:0000313" key="1">
    <source>
        <dbReference type="EMBL" id="MDD1016848.1"/>
    </source>
</evidence>
<dbReference type="InterPro" id="IPR021874">
    <property type="entry name" value="Phage_Mu_Gp27"/>
</dbReference>
<accession>A0ABT5PFT0</accession>
<protein>
    <submittedName>
        <fullName evidence="1">DUF3486 family protein</fullName>
    </submittedName>
</protein>
<proteinExistence type="predicted"/>
<dbReference type="RefSeq" id="WP_273895464.1">
    <property type="nucleotide sequence ID" value="NZ_JAMDGP010000025.1"/>
</dbReference>
<dbReference type="Proteomes" id="UP001148184">
    <property type="component" value="Unassembled WGS sequence"/>
</dbReference>
<gene>
    <name evidence="1" type="ORF">M5G17_24580</name>
</gene>
<sequence length="182" mass="20114">MAGKSSISRLPPMVKAYIQKLLREDRMTLDDMIADIQGRFPNEKAPSRSALGRFKQGFEQLTEKARQHREQAEAFVGAFGEDASDKTGALLVEAISTLTYQAAMGAHEKDEVTIKEVATLARAAKATMEARTLSVKERQAIAKAAREQLLAEQAAELEKSVQTGGMNEDQALFWREKFLGVK</sequence>
<name>A0ABT5PFT0_9PSED</name>
<dbReference type="EMBL" id="JAMDGZ010000065">
    <property type="protein sequence ID" value="MDD1016848.1"/>
    <property type="molecule type" value="Genomic_DNA"/>
</dbReference>
<dbReference type="Pfam" id="PF11985">
    <property type="entry name" value="Phage_Mu_Gp27"/>
    <property type="match status" value="1"/>
</dbReference>
<keyword evidence="2" id="KW-1185">Reference proteome</keyword>
<organism evidence="1 2">
    <name type="scientific">Pseudomonas rubra</name>
    <dbReference type="NCBI Taxonomy" id="2942627"/>
    <lineage>
        <taxon>Bacteria</taxon>
        <taxon>Pseudomonadati</taxon>
        <taxon>Pseudomonadota</taxon>
        <taxon>Gammaproteobacteria</taxon>
        <taxon>Pseudomonadales</taxon>
        <taxon>Pseudomonadaceae</taxon>
        <taxon>Pseudomonas</taxon>
    </lineage>
</organism>